<comment type="caution">
    <text evidence="2">The sequence shown here is derived from an EMBL/GenBank/DDBJ whole genome shotgun (WGS) entry which is preliminary data.</text>
</comment>
<dbReference type="Gene3D" id="3.40.1000.10">
    <property type="entry name" value="Mog1/PsbP, alpha/beta/alpha sandwich"/>
    <property type="match status" value="1"/>
</dbReference>
<accession>A0A1F7VEG7</accession>
<gene>
    <name evidence="2" type="ORF">A3I42_00705</name>
</gene>
<name>A0A1F7VEG7_9BACT</name>
<reference evidence="2 3" key="1">
    <citation type="journal article" date="2016" name="Nat. Commun.">
        <title>Thousands of microbial genomes shed light on interconnected biogeochemical processes in an aquifer system.</title>
        <authorList>
            <person name="Anantharaman K."/>
            <person name="Brown C.T."/>
            <person name="Hug L.A."/>
            <person name="Sharon I."/>
            <person name="Castelle C.J."/>
            <person name="Probst A.J."/>
            <person name="Thomas B.C."/>
            <person name="Singh A."/>
            <person name="Wilkins M.J."/>
            <person name="Karaoz U."/>
            <person name="Brodie E.L."/>
            <person name="Williams K.H."/>
            <person name="Hubbard S.S."/>
            <person name="Banfield J.F."/>
        </authorList>
    </citation>
    <scope>NUCLEOTIDE SEQUENCE [LARGE SCALE GENOMIC DNA]</scope>
</reference>
<dbReference type="EMBL" id="MGER01000005">
    <property type="protein sequence ID" value="OGL88942.1"/>
    <property type="molecule type" value="Genomic_DNA"/>
</dbReference>
<organism evidence="2 3">
    <name type="scientific">Candidatus Uhrbacteria bacterium RIFCSPLOWO2_02_FULL_49_11</name>
    <dbReference type="NCBI Taxonomy" id="1802409"/>
    <lineage>
        <taxon>Bacteria</taxon>
        <taxon>Candidatus Uhriibacteriota</taxon>
    </lineage>
</organism>
<feature type="region of interest" description="Disordered" evidence="1">
    <location>
        <begin position="35"/>
        <end position="60"/>
    </location>
</feature>
<evidence type="ECO:0000256" key="1">
    <source>
        <dbReference type="SAM" id="MobiDB-lite"/>
    </source>
</evidence>
<evidence type="ECO:0000313" key="3">
    <source>
        <dbReference type="Proteomes" id="UP000178264"/>
    </source>
</evidence>
<proteinExistence type="predicted"/>
<dbReference type="Proteomes" id="UP000178264">
    <property type="component" value="Unassembled WGS sequence"/>
</dbReference>
<protein>
    <recommendedName>
        <fullName evidence="4">PsbP C-terminal domain-containing protein</fullName>
    </recommendedName>
</protein>
<evidence type="ECO:0008006" key="4">
    <source>
        <dbReference type="Google" id="ProtNLM"/>
    </source>
</evidence>
<sequence length="231" mass="25834">MPLMNKKYFIFLVAILAVVGGAALIWSIKNQTPPNQPVAGTGDNATPPAPADNGTEPTVTPEIITSDIDTSDPSADEAGWKTYRNEEYGFEFRYPNNWQAVEEEGVLVRIYDPLLFLEKDAGRSPWADGARLSVIVRNIGAKSIDQYLDSLNKSITDGSISILDTKEVELDNMRGVTRVISFLGLTRTIETYIKKEEEVFVFVIDFGINYAEIFDHYENLYENILSSILIQ</sequence>
<evidence type="ECO:0000313" key="2">
    <source>
        <dbReference type="EMBL" id="OGL88942.1"/>
    </source>
</evidence>
<dbReference type="AlphaFoldDB" id="A0A1F7VEG7"/>